<sequence length="551" mass="62346">MKINLVSILLLSLNLVSCLDTDQSSLSEAQYTSSKSIYGSEDNRTIPSLHGDELLQEISKSVVVLTRSKKTPITSGFCSGTIIKKDNKEYLVTAGHCIKSYDDCNFNVVANFEENSDLKQVIKSCSKILFLGKNSPDMAIVKLADDENHIPALDFKISKPQLNTPLAVIGHPEGLAKKITDECQIQNEPGRKFNHQCDTFSGNSGSITVNLDDYGFTGILISGRKDRTRSGELIRYTKGSEYSTNIFYYKSILEDVFKGLEVKGKLENERHYYIYSEDLNITCDQRVEVEHCFRVIKLIEKQLNTLFDKDFSKLLDLSTIHLTDQNNFIQKNFISANDTQEEIIRTLLKRRESIKKKEQAAYAVTSNTMRNAMFVTASEQNDIHIQCGFAITDKEACKKTIQLIVDALKKYPNINLAVLGTASIFIEDSWSKNISIQIPLGASKEEIERRFLNVSLGGSLITNFESSGIKINTESYFTTAFGSLRSFKENIEQVFSDYPKFNSISLDLKTIYFKSYNWINTFDASSLTFTPESTYDDIVSILEKRYTPQFK</sequence>
<evidence type="ECO:0000313" key="2">
    <source>
        <dbReference type="Proteomes" id="UP000196531"/>
    </source>
</evidence>
<dbReference type="InterPro" id="IPR009003">
    <property type="entry name" value="Peptidase_S1_PA"/>
</dbReference>
<reference evidence="2" key="1">
    <citation type="journal article" date="2017" name="Proc. Natl. Acad. Sci. U.S.A.">
        <title>Simulation of Deepwater Horizon oil plume reveals substrate specialization within a complex community of hydrocarbon-degraders.</title>
        <authorList>
            <person name="Hu P."/>
            <person name="Dubinsky E.A."/>
            <person name="Probst A.J."/>
            <person name="Wang J."/>
            <person name="Sieber C.M.K."/>
            <person name="Tom L.M."/>
            <person name="Gardinali P."/>
            <person name="Banfield J.F."/>
            <person name="Atlas R.M."/>
            <person name="Andersen G.L."/>
        </authorList>
    </citation>
    <scope>NUCLEOTIDE SEQUENCE [LARGE SCALE GENOMIC DNA]</scope>
</reference>
<proteinExistence type="predicted"/>
<evidence type="ECO:0008006" key="3">
    <source>
        <dbReference type="Google" id="ProtNLM"/>
    </source>
</evidence>
<dbReference type="AlphaFoldDB" id="A0A1Y5FBQ9"/>
<comment type="caution">
    <text evidence="1">The sequence shown here is derived from an EMBL/GenBank/DDBJ whole genome shotgun (WGS) entry which is preliminary data.</text>
</comment>
<name>A0A1Y5FBQ9_9BACT</name>
<dbReference type="EMBL" id="MAAO01000002">
    <property type="protein sequence ID" value="OUR99548.1"/>
    <property type="molecule type" value="Genomic_DNA"/>
</dbReference>
<dbReference type="Proteomes" id="UP000196531">
    <property type="component" value="Unassembled WGS sequence"/>
</dbReference>
<protein>
    <recommendedName>
        <fullName evidence="3">Peptidase S1 domain-containing protein</fullName>
    </recommendedName>
</protein>
<accession>A0A1Y5FBQ9</accession>
<evidence type="ECO:0000313" key="1">
    <source>
        <dbReference type="EMBL" id="OUR99548.1"/>
    </source>
</evidence>
<dbReference type="Pfam" id="PF13365">
    <property type="entry name" value="Trypsin_2"/>
    <property type="match status" value="1"/>
</dbReference>
<gene>
    <name evidence="1" type="ORF">A9Q84_00580</name>
</gene>
<dbReference type="Gene3D" id="2.40.10.10">
    <property type="entry name" value="Trypsin-like serine proteases"/>
    <property type="match status" value="2"/>
</dbReference>
<dbReference type="SUPFAM" id="SSF50494">
    <property type="entry name" value="Trypsin-like serine proteases"/>
    <property type="match status" value="1"/>
</dbReference>
<organism evidence="1 2">
    <name type="scientific">Halobacteriovorax marinus</name>
    <dbReference type="NCBI Taxonomy" id="97084"/>
    <lineage>
        <taxon>Bacteria</taxon>
        <taxon>Pseudomonadati</taxon>
        <taxon>Bdellovibrionota</taxon>
        <taxon>Bacteriovoracia</taxon>
        <taxon>Bacteriovoracales</taxon>
        <taxon>Halobacteriovoraceae</taxon>
        <taxon>Halobacteriovorax</taxon>
    </lineage>
</organism>
<dbReference type="InterPro" id="IPR043504">
    <property type="entry name" value="Peptidase_S1_PA_chymotrypsin"/>
</dbReference>